<dbReference type="EMBL" id="LKMD01000105">
    <property type="protein sequence ID" value="PIA92968.1"/>
    <property type="molecule type" value="Genomic_DNA"/>
</dbReference>
<dbReference type="AlphaFoldDB" id="A0A2G5HKA7"/>
<dbReference type="EMBL" id="CP134187">
    <property type="protein sequence ID" value="WPB01348.1"/>
    <property type="molecule type" value="Genomic_DNA"/>
</dbReference>
<organism evidence="1 3">
    <name type="scientific">Cercospora beticola</name>
    <name type="common">Sugarbeet leaf spot fungus</name>
    <dbReference type="NCBI Taxonomy" id="122368"/>
    <lineage>
        <taxon>Eukaryota</taxon>
        <taxon>Fungi</taxon>
        <taxon>Dikarya</taxon>
        <taxon>Ascomycota</taxon>
        <taxon>Pezizomycotina</taxon>
        <taxon>Dothideomycetes</taxon>
        <taxon>Dothideomycetidae</taxon>
        <taxon>Mycosphaerellales</taxon>
        <taxon>Mycosphaerellaceae</taxon>
        <taxon>Cercospora</taxon>
    </lineage>
</organism>
<sequence>MAYTTREELDKFDPQHAGRYDPGEIQVFFDNRTFGGFEDKMPTWQKYKLQALSRLGRADVWSVTDLPGGYLRIVFFTHTGTQGQKDFPLHKWEAVKEMFDSLSEEGFRPYIIGYSNENPFPMLGGVEPEQPKQKPAKAPKVAKTWSNFAAGHSKAQGETPHDRVMAIIKDDEEKEAKLREIQIREWTDEKKGGYGEQEKLV</sequence>
<dbReference type="Proteomes" id="UP001302367">
    <property type="component" value="Chromosome 4"/>
</dbReference>
<protein>
    <submittedName>
        <fullName evidence="1">Uncharacterized protein</fullName>
    </submittedName>
</protein>
<dbReference type="Proteomes" id="UP000230605">
    <property type="component" value="Chromosome 4"/>
</dbReference>
<evidence type="ECO:0000313" key="2">
    <source>
        <dbReference type="EMBL" id="WPB01348.1"/>
    </source>
</evidence>
<dbReference type="OrthoDB" id="3589080at2759"/>
<evidence type="ECO:0000313" key="3">
    <source>
        <dbReference type="Proteomes" id="UP000230605"/>
    </source>
</evidence>
<proteinExistence type="predicted"/>
<accession>A0A2G5HKA7</accession>
<reference evidence="1 3" key="1">
    <citation type="submission" date="2015-10" db="EMBL/GenBank/DDBJ databases">
        <title>The cercosporin biosynthetic gene cluster was horizontally transferred to several fungal lineages and shown to be expanded in Cercospora beticola based on microsynteny with recipient genomes.</title>
        <authorList>
            <person name="De Jonge R."/>
            <person name="Ebert M.K."/>
            <person name="Suttle J.C."/>
            <person name="Jurick Ii W.M."/>
            <person name="Secor G.A."/>
            <person name="Thomma B.P."/>
            <person name="Van De Peer Y."/>
            <person name="Bolton M.D."/>
        </authorList>
    </citation>
    <scope>NUCLEOTIDE SEQUENCE [LARGE SCALE GENOMIC DNA]</scope>
    <source>
        <strain evidence="1 3">09-40</strain>
    </source>
</reference>
<evidence type="ECO:0000313" key="4">
    <source>
        <dbReference type="Proteomes" id="UP001302367"/>
    </source>
</evidence>
<name>A0A2G5HKA7_CERBT</name>
<evidence type="ECO:0000313" key="1">
    <source>
        <dbReference type="EMBL" id="PIA92968.1"/>
    </source>
</evidence>
<reference evidence="2 4" key="2">
    <citation type="submission" date="2023-09" db="EMBL/GenBank/DDBJ databases">
        <title>Complete-Gapless Cercospora beticola genome.</title>
        <authorList>
            <person name="Wyatt N.A."/>
            <person name="Spanner R.E."/>
            <person name="Bolton M.D."/>
        </authorList>
    </citation>
    <scope>NUCLEOTIDE SEQUENCE [LARGE SCALE GENOMIC DNA]</scope>
    <source>
        <strain evidence="2">Cb09-40</strain>
    </source>
</reference>
<keyword evidence="4" id="KW-1185">Reference proteome</keyword>
<gene>
    <name evidence="1" type="ORF">CB0940_04133</name>
    <name evidence="2" type="ORF">RHO25_005972</name>
</gene>